<dbReference type="OrthoDB" id="224775at2"/>
<dbReference type="RefSeq" id="WP_101714961.1">
    <property type="nucleotide sequence ID" value="NZ_CP026100.1"/>
</dbReference>
<dbReference type="EMBL" id="CP026100">
    <property type="protein sequence ID" value="AYV46556.1"/>
    <property type="molecule type" value="Genomic_DNA"/>
</dbReference>
<dbReference type="KEGG" id="cfh:C1707_09930"/>
<name>A0A2N5CMX2_9CAUL</name>
<accession>A0A2N5CMX2</accession>
<protein>
    <submittedName>
        <fullName evidence="2">Uncharacterized protein</fullName>
    </submittedName>
</protein>
<dbReference type="Proteomes" id="UP000281192">
    <property type="component" value="Chromosome"/>
</dbReference>
<reference evidence="2 3" key="1">
    <citation type="submission" date="2017-12" db="EMBL/GenBank/DDBJ databases">
        <title>The genome sequence of Caulobacter flavus CGMCC1 15093.</title>
        <authorList>
            <person name="Gao J."/>
            <person name="Mao X."/>
            <person name="Sun J."/>
        </authorList>
    </citation>
    <scope>NUCLEOTIDE SEQUENCE [LARGE SCALE GENOMIC DNA]</scope>
    <source>
        <strain evidence="2 3">CGMCC1 15093</strain>
    </source>
</reference>
<evidence type="ECO:0000313" key="4">
    <source>
        <dbReference type="Proteomes" id="UP000281192"/>
    </source>
</evidence>
<keyword evidence="4" id="KW-1185">Reference proteome</keyword>
<proteinExistence type="predicted"/>
<evidence type="ECO:0000313" key="2">
    <source>
        <dbReference type="EMBL" id="PLR07792.1"/>
    </source>
</evidence>
<evidence type="ECO:0000313" key="3">
    <source>
        <dbReference type="Proteomes" id="UP000234483"/>
    </source>
</evidence>
<dbReference type="AlphaFoldDB" id="A0A2N5CMX2"/>
<gene>
    <name evidence="1" type="ORF">C1707_09930</name>
    <name evidence="2" type="ORF">CFHF_21405</name>
</gene>
<sequence length="156" mass="17320">MPGKKVRGALYIHRQAIGLLSDADGARLARALCVAGVKRIDWNVARIESEVVALLDYADFREDPFPALRGSARIDLATGAVVQRAFAIADNPLILHRKELLIDPLDPAIAEWTALTADLESRDLFRDNHLIGRRRPWAERLASAGVRLDGHRLCPR</sequence>
<dbReference type="EMBL" id="PJRQ01000044">
    <property type="protein sequence ID" value="PLR07792.1"/>
    <property type="molecule type" value="Genomic_DNA"/>
</dbReference>
<evidence type="ECO:0000313" key="1">
    <source>
        <dbReference type="EMBL" id="AYV46556.1"/>
    </source>
</evidence>
<organism evidence="2 3">
    <name type="scientific">Caulobacter flavus</name>
    <dbReference type="NCBI Taxonomy" id="1679497"/>
    <lineage>
        <taxon>Bacteria</taxon>
        <taxon>Pseudomonadati</taxon>
        <taxon>Pseudomonadota</taxon>
        <taxon>Alphaproteobacteria</taxon>
        <taxon>Caulobacterales</taxon>
        <taxon>Caulobacteraceae</taxon>
        <taxon>Caulobacter</taxon>
    </lineage>
</organism>
<reference evidence="1 4" key="2">
    <citation type="submission" date="2018-01" db="EMBL/GenBank/DDBJ databases">
        <title>Complete genome sequence of Caulobacter flavus RHGG3.</title>
        <authorList>
            <person name="Yang E."/>
        </authorList>
    </citation>
    <scope>NUCLEOTIDE SEQUENCE [LARGE SCALE GENOMIC DNA]</scope>
    <source>
        <strain evidence="1 4">RHGG3</strain>
    </source>
</reference>
<dbReference type="Proteomes" id="UP000234483">
    <property type="component" value="Unassembled WGS sequence"/>
</dbReference>